<proteinExistence type="predicted"/>
<keyword evidence="2" id="KW-1185">Reference proteome</keyword>
<gene>
    <name evidence="1" type="ORF">FPZ45_22070</name>
</gene>
<dbReference type="Proteomes" id="UP000316330">
    <property type="component" value="Unassembled WGS sequence"/>
</dbReference>
<protein>
    <submittedName>
        <fullName evidence="1">Flagellar protein</fullName>
    </submittedName>
</protein>
<reference evidence="1 2" key="1">
    <citation type="submission" date="2019-07" db="EMBL/GenBank/DDBJ databases">
        <authorList>
            <person name="Kim J."/>
        </authorList>
    </citation>
    <scope>NUCLEOTIDE SEQUENCE [LARGE SCALE GENOMIC DNA]</scope>
    <source>
        <strain evidence="1 2">G13</strain>
    </source>
</reference>
<keyword evidence="1" id="KW-0282">Flagellum</keyword>
<dbReference type="OrthoDB" id="1739831at2"/>
<evidence type="ECO:0000313" key="1">
    <source>
        <dbReference type="EMBL" id="TVX96115.1"/>
    </source>
</evidence>
<organism evidence="1 2">
    <name type="scientific">Cohnella terricola</name>
    <dbReference type="NCBI Taxonomy" id="1289167"/>
    <lineage>
        <taxon>Bacteria</taxon>
        <taxon>Bacillati</taxon>
        <taxon>Bacillota</taxon>
        <taxon>Bacilli</taxon>
        <taxon>Bacillales</taxon>
        <taxon>Paenibacillaceae</taxon>
        <taxon>Cohnella</taxon>
    </lineage>
</organism>
<evidence type="ECO:0000313" key="2">
    <source>
        <dbReference type="Proteomes" id="UP000316330"/>
    </source>
</evidence>
<dbReference type="RefSeq" id="WP_144706590.1">
    <property type="nucleotide sequence ID" value="NZ_VNJJ01000018.1"/>
</dbReference>
<dbReference type="EMBL" id="VNJJ01000018">
    <property type="protein sequence ID" value="TVX96115.1"/>
    <property type="molecule type" value="Genomic_DNA"/>
</dbReference>
<sequence length="136" mass="15905">MDLTYCPRCGKLFNKNFRDVCNNCHLEVEKDYERCVEHLRKNRGLDIQQLSDDMEVSIKQITRWIKEGRISLVNAPNMSYPCESCGILIREGHLCESCRKRLTRDVKNATTGSLRDQLDDRNRGAYLGDRLHDRDN</sequence>
<comment type="caution">
    <text evidence="1">The sequence shown here is derived from an EMBL/GenBank/DDBJ whole genome shotgun (WGS) entry which is preliminary data.</text>
</comment>
<accession>A0A559J8A0</accession>
<keyword evidence="1" id="KW-0966">Cell projection</keyword>
<keyword evidence="1" id="KW-0969">Cilium</keyword>
<dbReference type="AlphaFoldDB" id="A0A559J8A0"/>
<name>A0A559J8A0_9BACL</name>